<dbReference type="AlphaFoldDB" id="A0A7W6D0K7"/>
<evidence type="ECO:0000256" key="2">
    <source>
        <dbReference type="ARBA" id="ARBA00023002"/>
    </source>
</evidence>
<protein>
    <submittedName>
        <fullName evidence="3">3-hydroxy acid dehydrogenase/malonic semialdehyde reductase</fullName>
        <ecNumber evidence="3">1.1.1.-</ecNumber>
        <ecNumber evidence="3">1.1.1.381</ecNumber>
    </submittedName>
</protein>
<dbReference type="InterPro" id="IPR036291">
    <property type="entry name" value="NAD(P)-bd_dom_sf"/>
</dbReference>
<dbReference type="Proteomes" id="UP000528964">
    <property type="component" value="Unassembled WGS sequence"/>
</dbReference>
<name>A0A7W6D0K7_9HYPH</name>
<dbReference type="Gene3D" id="3.40.50.720">
    <property type="entry name" value="NAD(P)-binding Rossmann-like Domain"/>
    <property type="match status" value="1"/>
</dbReference>
<dbReference type="SUPFAM" id="SSF51735">
    <property type="entry name" value="NAD(P)-binding Rossmann-fold domains"/>
    <property type="match status" value="1"/>
</dbReference>
<proteinExistence type="inferred from homology"/>
<dbReference type="RefSeq" id="WP_183395617.1">
    <property type="nucleotide sequence ID" value="NZ_JACIDR010000003.1"/>
</dbReference>
<dbReference type="Pfam" id="PF00106">
    <property type="entry name" value="adh_short"/>
    <property type="match status" value="1"/>
</dbReference>
<dbReference type="PANTHER" id="PTHR42901">
    <property type="entry name" value="ALCOHOL DEHYDROGENASE"/>
    <property type="match status" value="1"/>
</dbReference>
<reference evidence="3 4" key="1">
    <citation type="submission" date="2020-08" db="EMBL/GenBank/DDBJ databases">
        <title>Genomic Encyclopedia of Type Strains, Phase IV (KMG-IV): sequencing the most valuable type-strain genomes for metagenomic binning, comparative biology and taxonomic classification.</title>
        <authorList>
            <person name="Goeker M."/>
        </authorList>
    </citation>
    <scope>NUCLEOTIDE SEQUENCE [LARGE SCALE GENOMIC DNA]</scope>
    <source>
        <strain evidence="3 4">DSM 25481</strain>
    </source>
</reference>
<sequence>MSYPSLDPSTLTVFVTGATSGCGEAIARRFAGAGAKVIGTGRRRERLEKLKAELGEALHVAELDVRDYAAIEKLLAELPAPFAGVNVVVANAGLALGLGPADTVGIDDWHTMIDTNVTGLVNTVRASLPGMIARGRGHVFGVGSVAGDYPYPGGNTYAGTKAFVKQFLLATRSDMLGKNVRVTNIEPGMTETEFSLVRFKGDEGRASNVYANTRALKAEDVAETIFWCATLPEHVNINRLQVMPIDQAFSATTVHRG</sequence>
<dbReference type="InterPro" id="IPR002347">
    <property type="entry name" value="SDR_fam"/>
</dbReference>
<dbReference type="EMBL" id="JACIDR010000003">
    <property type="protein sequence ID" value="MBB3973777.1"/>
    <property type="molecule type" value="Genomic_DNA"/>
</dbReference>
<evidence type="ECO:0000256" key="1">
    <source>
        <dbReference type="ARBA" id="ARBA00006484"/>
    </source>
</evidence>
<keyword evidence="2 3" id="KW-0560">Oxidoreductase</keyword>
<dbReference type="PANTHER" id="PTHR42901:SF1">
    <property type="entry name" value="ALCOHOL DEHYDROGENASE"/>
    <property type="match status" value="1"/>
</dbReference>
<dbReference type="GO" id="GO:0016616">
    <property type="term" value="F:oxidoreductase activity, acting on the CH-OH group of donors, NAD or NADP as acceptor"/>
    <property type="evidence" value="ECO:0007669"/>
    <property type="project" value="UniProtKB-ARBA"/>
</dbReference>
<dbReference type="FunFam" id="3.40.50.720:FF:000047">
    <property type="entry name" value="NADP-dependent L-serine/L-allo-threonine dehydrogenase"/>
    <property type="match status" value="1"/>
</dbReference>
<dbReference type="PRINTS" id="PR00081">
    <property type="entry name" value="GDHRDH"/>
</dbReference>
<evidence type="ECO:0000313" key="3">
    <source>
        <dbReference type="EMBL" id="MBB3973777.1"/>
    </source>
</evidence>
<comment type="caution">
    <text evidence="3">The sequence shown here is derived from an EMBL/GenBank/DDBJ whole genome shotgun (WGS) entry which is preliminary data.</text>
</comment>
<dbReference type="PROSITE" id="PS00061">
    <property type="entry name" value="ADH_SHORT"/>
    <property type="match status" value="1"/>
</dbReference>
<dbReference type="InterPro" id="IPR020904">
    <property type="entry name" value="Sc_DH/Rdtase_CS"/>
</dbReference>
<keyword evidence="4" id="KW-1185">Reference proteome</keyword>
<evidence type="ECO:0000313" key="4">
    <source>
        <dbReference type="Proteomes" id="UP000528964"/>
    </source>
</evidence>
<accession>A0A7W6D0K7</accession>
<organism evidence="3 4">
    <name type="scientific">Hansschlegelia beijingensis</name>
    <dbReference type="NCBI Taxonomy" id="1133344"/>
    <lineage>
        <taxon>Bacteria</taxon>
        <taxon>Pseudomonadati</taxon>
        <taxon>Pseudomonadota</taxon>
        <taxon>Alphaproteobacteria</taxon>
        <taxon>Hyphomicrobiales</taxon>
        <taxon>Methylopilaceae</taxon>
        <taxon>Hansschlegelia</taxon>
    </lineage>
</organism>
<gene>
    <name evidence="3" type="ORF">GGR24_002447</name>
</gene>
<dbReference type="EC" id="1.1.1.-" evidence="3"/>
<comment type="similarity">
    <text evidence="1">Belongs to the short-chain dehydrogenases/reductases (SDR) family.</text>
</comment>
<dbReference type="EC" id="1.1.1.381" evidence="3"/>